<organism evidence="1">
    <name type="scientific">marine sediment metagenome</name>
    <dbReference type="NCBI Taxonomy" id="412755"/>
    <lineage>
        <taxon>unclassified sequences</taxon>
        <taxon>metagenomes</taxon>
        <taxon>ecological metagenomes</taxon>
    </lineage>
</organism>
<name>A0A0F8ZPE4_9ZZZZ</name>
<dbReference type="AlphaFoldDB" id="A0A0F8ZPE4"/>
<accession>A0A0F8ZPE4</accession>
<dbReference type="EMBL" id="LAZR01059213">
    <property type="protein sequence ID" value="KKK68274.1"/>
    <property type="molecule type" value="Genomic_DNA"/>
</dbReference>
<reference evidence="1" key="1">
    <citation type="journal article" date="2015" name="Nature">
        <title>Complex archaea that bridge the gap between prokaryotes and eukaryotes.</title>
        <authorList>
            <person name="Spang A."/>
            <person name="Saw J.H."/>
            <person name="Jorgensen S.L."/>
            <person name="Zaremba-Niedzwiedzka K."/>
            <person name="Martijn J."/>
            <person name="Lind A.E."/>
            <person name="van Eijk R."/>
            <person name="Schleper C."/>
            <person name="Guy L."/>
            <person name="Ettema T.J."/>
        </authorList>
    </citation>
    <scope>NUCLEOTIDE SEQUENCE</scope>
</reference>
<feature type="non-terminal residue" evidence="1">
    <location>
        <position position="180"/>
    </location>
</feature>
<proteinExistence type="predicted"/>
<sequence>MPKVKRPKSNLSPSQNLAIQEGRVPIFSPGQIASMGGGTFQGPVPLGADVEEFRKRGVLVPKGAETGQAISSQTFAGISLADRQELADARARQAGIEPRLLEPESGAFSARRAAEIAAGLTGLEPSAFLEQIEAAEAKLAPSQLQQELLDAEGNVVAPELVGGRLEAVIGKPEGRPDAVE</sequence>
<gene>
    <name evidence="1" type="ORF">LCGC14_2945690</name>
</gene>
<evidence type="ECO:0000313" key="1">
    <source>
        <dbReference type="EMBL" id="KKK68274.1"/>
    </source>
</evidence>
<protein>
    <submittedName>
        <fullName evidence="1">Uncharacterized protein</fullName>
    </submittedName>
</protein>
<comment type="caution">
    <text evidence="1">The sequence shown here is derived from an EMBL/GenBank/DDBJ whole genome shotgun (WGS) entry which is preliminary data.</text>
</comment>